<evidence type="ECO:0000313" key="1">
    <source>
        <dbReference type="EMBL" id="MDQ2068800.1"/>
    </source>
</evidence>
<proteinExistence type="predicted"/>
<dbReference type="Proteomes" id="UP001239019">
    <property type="component" value="Unassembled WGS sequence"/>
</dbReference>
<sequence length="402" mass="45384">MSLPPEMKRIREAALKALGEVEPAGSPVTGDEPHALMLSSRTDGGRSLPPYYLVYFLLVDLLAFPHMGKWEKSAWTVPIRYRGRLYGIEHRKMGLGVFAPCLDPKATRSGRPTDDQEADAKEITALIQKAITIAKPYFEWRAEQAASGNQLNVSNKNGSLFERYEFFRDRCRALSREEEAKKDEHHFEKQALGDGTEVTSAFYPSFSPHIEAEWNAQAAIEAFFSWTEHAFIHLAILQGCLRTGDDVAQLAESDWKKKFKAALDLTDKATKTHYDTLLDIRAQLRNFLAHGAFGKRGEAFHFHSGAGAVPVLLTDDQRHRYALTGKPAFDESWALGEIEAFLEHLWSGPLEPAKHHLFSSLPSILTYVADGTYERAMESDESMKEFVEYLTHEFDNAANMDW</sequence>
<name>A0ABU0W5R6_9GAMM</name>
<dbReference type="RefSeq" id="WP_306727275.1">
    <property type="nucleotide sequence ID" value="NZ_JAVDDT010000001.1"/>
</dbReference>
<gene>
    <name evidence="1" type="ORF">RBH19_02790</name>
</gene>
<reference evidence="1 2" key="1">
    <citation type="submission" date="2023-08" db="EMBL/GenBank/DDBJ databases">
        <title>Whole-genome sequencing of halo(alkali)philic microorganisms from hypersaline lakes.</title>
        <authorList>
            <person name="Sorokin D.Y."/>
            <person name="Abbas B."/>
            <person name="Merkel A.Y."/>
        </authorList>
    </citation>
    <scope>NUCLEOTIDE SEQUENCE [LARGE SCALE GENOMIC DNA]</scope>
    <source>
        <strain evidence="1 2">AB-CW4</strain>
    </source>
</reference>
<accession>A0ABU0W5R6</accession>
<organism evidence="1 2">
    <name type="scientific">Natronospira bacteriovora</name>
    <dbReference type="NCBI Taxonomy" id="3069753"/>
    <lineage>
        <taxon>Bacteria</taxon>
        <taxon>Pseudomonadati</taxon>
        <taxon>Pseudomonadota</taxon>
        <taxon>Gammaproteobacteria</taxon>
        <taxon>Natronospirales</taxon>
        <taxon>Natronospiraceae</taxon>
        <taxon>Natronospira</taxon>
    </lineage>
</organism>
<dbReference type="EMBL" id="JAVDDT010000001">
    <property type="protein sequence ID" value="MDQ2068800.1"/>
    <property type="molecule type" value="Genomic_DNA"/>
</dbReference>
<protein>
    <recommendedName>
        <fullName evidence="3">Apea-like HEPN domain-containing protein</fullName>
    </recommendedName>
</protein>
<evidence type="ECO:0000313" key="2">
    <source>
        <dbReference type="Proteomes" id="UP001239019"/>
    </source>
</evidence>
<keyword evidence="2" id="KW-1185">Reference proteome</keyword>
<evidence type="ECO:0008006" key="3">
    <source>
        <dbReference type="Google" id="ProtNLM"/>
    </source>
</evidence>
<comment type="caution">
    <text evidence="1">The sequence shown here is derived from an EMBL/GenBank/DDBJ whole genome shotgun (WGS) entry which is preliminary data.</text>
</comment>